<dbReference type="GO" id="GO:0010629">
    <property type="term" value="P:negative regulation of gene expression"/>
    <property type="evidence" value="ECO:0007669"/>
    <property type="project" value="UniProtKB-ARBA"/>
</dbReference>
<dbReference type="GO" id="GO:0003729">
    <property type="term" value="F:mRNA binding"/>
    <property type="evidence" value="ECO:0007669"/>
    <property type="project" value="TreeGrafter"/>
</dbReference>
<feature type="compositionally biased region" description="Low complexity" evidence="3">
    <location>
        <begin position="314"/>
        <end position="323"/>
    </location>
</feature>
<evidence type="ECO:0000256" key="2">
    <source>
        <dbReference type="PROSITE-ProRule" id="PRU00317"/>
    </source>
</evidence>
<evidence type="ECO:0000313" key="6">
    <source>
        <dbReference type="Proteomes" id="UP001338582"/>
    </source>
</evidence>
<feature type="repeat" description="Pumilio" evidence="2">
    <location>
        <begin position="387"/>
        <end position="422"/>
    </location>
</feature>
<feature type="repeat" description="Pumilio" evidence="2">
    <location>
        <begin position="475"/>
        <end position="511"/>
    </location>
</feature>
<evidence type="ECO:0000313" key="5">
    <source>
        <dbReference type="EMBL" id="WPK23316.1"/>
    </source>
</evidence>
<dbReference type="PANTHER" id="PTHR12537">
    <property type="entry name" value="RNA BINDING PROTEIN PUMILIO-RELATED"/>
    <property type="match status" value="1"/>
</dbReference>
<evidence type="ECO:0000256" key="1">
    <source>
        <dbReference type="ARBA" id="ARBA00022737"/>
    </source>
</evidence>
<evidence type="ECO:0000256" key="3">
    <source>
        <dbReference type="SAM" id="MobiDB-lite"/>
    </source>
</evidence>
<dbReference type="GO" id="GO:0010608">
    <property type="term" value="P:post-transcriptional regulation of gene expression"/>
    <property type="evidence" value="ECO:0007669"/>
    <property type="project" value="TreeGrafter"/>
</dbReference>
<dbReference type="Proteomes" id="UP001338582">
    <property type="component" value="Chromosome 1"/>
</dbReference>
<feature type="domain" description="PUM-HD" evidence="4">
    <location>
        <begin position="365"/>
        <end position="718"/>
    </location>
</feature>
<feature type="repeat" description="Pumilio" evidence="2">
    <location>
        <begin position="548"/>
        <end position="583"/>
    </location>
</feature>
<dbReference type="RefSeq" id="XP_062875703.1">
    <property type="nucleotide sequence ID" value="XM_063019633.1"/>
</dbReference>
<dbReference type="InterPro" id="IPR001313">
    <property type="entry name" value="Pumilio_RNA-bd_rpt"/>
</dbReference>
<accession>A0AAX4H548</accession>
<organism evidence="5 6">
    <name type="scientific">Australozyma saopauloensis</name>
    <dbReference type="NCBI Taxonomy" id="291208"/>
    <lineage>
        <taxon>Eukaryota</taxon>
        <taxon>Fungi</taxon>
        <taxon>Dikarya</taxon>
        <taxon>Ascomycota</taxon>
        <taxon>Saccharomycotina</taxon>
        <taxon>Pichiomycetes</taxon>
        <taxon>Metschnikowiaceae</taxon>
        <taxon>Australozyma</taxon>
    </lineage>
</organism>
<dbReference type="GeneID" id="88171621"/>
<dbReference type="EMBL" id="CP138894">
    <property type="protein sequence ID" value="WPK23316.1"/>
    <property type="molecule type" value="Genomic_DNA"/>
</dbReference>
<dbReference type="GO" id="GO:0005737">
    <property type="term" value="C:cytoplasm"/>
    <property type="evidence" value="ECO:0007669"/>
    <property type="project" value="TreeGrafter"/>
</dbReference>
<feature type="repeat" description="Pumilio" evidence="2">
    <location>
        <begin position="584"/>
        <end position="619"/>
    </location>
</feature>
<feature type="region of interest" description="Disordered" evidence="3">
    <location>
        <begin position="278"/>
        <end position="355"/>
    </location>
</feature>
<feature type="repeat" description="Pumilio" evidence="2">
    <location>
        <begin position="512"/>
        <end position="547"/>
    </location>
</feature>
<dbReference type="FunFam" id="1.25.10.10:FF:000237">
    <property type="entry name" value="Pumilio homolog 9"/>
    <property type="match status" value="1"/>
</dbReference>
<dbReference type="SUPFAM" id="SSF48371">
    <property type="entry name" value="ARM repeat"/>
    <property type="match status" value="1"/>
</dbReference>
<gene>
    <name evidence="5" type="ORF">PUMCH_000552</name>
</gene>
<protein>
    <recommendedName>
        <fullName evidence="4">PUM-HD domain-containing protein</fullName>
    </recommendedName>
</protein>
<dbReference type="PANTHER" id="PTHR12537:SF13">
    <property type="entry name" value="PUMILIO HOMOLOGY DOMAIN FAMILY MEMBER 4"/>
    <property type="match status" value="1"/>
</dbReference>
<dbReference type="Pfam" id="PF00806">
    <property type="entry name" value="PUF"/>
    <property type="match status" value="8"/>
</dbReference>
<keyword evidence="1" id="KW-0677">Repeat</keyword>
<evidence type="ECO:0000259" key="4">
    <source>
        <dbReference type="PROSITE" id="PS50303"/>
    </source>
</evidence>
<dbReference type="PROSITE" id="PS50302">
    <property type="entry name" value="PUM"/>
    <property type="match status" value="7"/>
</dbReference>
<dbReference type="Gene3D" id="1.25.10.10">
    <property type="entry name" value="Leucine-rich Repeat Variant"/>
    <property type="match status" value="1"/>
</dbReference>
<dbReference type="CDD" id="cd07920">
    <property type="entry name" value="Pumilio"/>
    <property type="match status" value="1"/>
</dbReference>
<feature type="repeat" description="Pumilio" evidence="2">
    <location>
        <begin position="439"/>
        <end position="474"/>
    </location>
</feature>
<dbReference type="InterPro" id="IPR016024">
    <property type="entry name" value="ARM-type_fold"/>
</dbReference>
<feature type="compositionally biased region" description="Polar residues" evidence="3">
    <location>
        <begin position="281"/>
        <end position="296"/>
    </location>
</feature>
<dbReference type="InterPro" id="IPR011989">
    <property type="entry name" value="ARM-like"/>
</dbReference>
<dbReference type="AlphaFoldDB" id="A0AAX4H548"/>
<feature type="region of interest" description="Disordered" evidence="3">
    <location>
        <begin position="209"/>
        <end position="243"/>
    </location>
</feature>
<sequence length="718" mass="78444">MSNDQTRAASISHAPAPAGEPLRSASFGSLQFFKKSDPAPFFAADEPPLDIVDALGTLNIDDVPESSSQLGLEDTSVSSDLANVSANSKIPGSVLEPHESLTPHPPQMGAFRVAESDATPLSKWGNTFVPFSAPPFAYPVADPLLTSQMAMLIAPFALPDETLLLNAGTPGLNGSHAVSPSPQPGPQFGGILNLRIPFDAYAQTPEFSEYNRFGPKNASPVGSDSSADKSVDKSATPGGQEFSNMSFYPHLDSLLDVFSSPPILSGMNLWNQKQLYPMQHGNPQPANSHYGNSGAQQMEPRGAMQGNFHGYNRGNMAAGNNAGHAHHPNSGENDSGVGGPGGYPYNRRQNDHFNGMNSRVNIHRKMHNSNRKKGDMATKYANATLDDFTGDIYSLCKDQHGCRFLQRQLDLSKEQSSEKSTGSDSSNNGDRAATMIFNEIHPKIVELMVDPFGNYLVQKLFENVTPSQRLILVRNAAPEFIRIALDPHGTRALQKLMEQISSPEEARYIIDSLSPHVVALSRDLNGNHVVQKCLQRLSPEDNQFVFDAAAQHCVEIATHRHGCCVLQRCLDHGNNKQREQLSLRVAEIATTLSLDPYGNYVVQYVLSRGDEKSIAIILDHIRANIISLSLHKFGSNVIEKTLRTRKLSEEVIEVLLKNSSHLLVLLNDPYGNYVLQTGLDVASPTNLPKLAQSLQPLLPNIKNTPHGRRIFTKIQHIL</sequence>
<dbReference type="InterPro" id="IPR033133">
    <property type="entry name" value="PUM-HD"/>
</dbReference>
<reference evidence="5 6" key="1">
    <citation type="submission" date="2023-10" db="EMBL/GenBank/DDBJ databases">
        <title>Draft Genome Sequence of Candida saopaulonensis from a very Premature Infant with Sepsis.</title>
        <authorList>
            <person name="Ning Y."/>
            <person name="Dai R."/>
            <person name="Xiao M."/>
            <person name="Xu Y."/>
            <person name="Yan Q."/>
            <person name="Zhang L."/>
        </authorList>
    </citation>
    <scope>NUCLEOTIDE SEQUENCE [LARGE SCALE GENOMIC DNA]</scope>
    <source>
        <strain evidence="5 6">19XY460</strain>
    </source>
</reference>
<keyword evidence="6" id="KW-1185">Reference proteome</keyword>
<dbReference type="SMART" id="SM00025">
    <property type="entry name" value="Pumilio"/>
    <property type="match status" value="8"/>
</dbReference>
<dbReference type="KEGG" id="asau:88171621"/>
<proteinExistence type="predicted"/>
<feature type="repeat" description="Pumilio" evidence="2">
    <location>
        <begin position="620"/>
        <end position="657"/>
    </location>
</feature>
<name>A0AAX4H548_9ASCO</name>
<dbReference type="PROSITE" id="PS50303">
    <property type="entry name" value="PUM_HD"/>
    <property type="match status" value="1"/>
</dbReference>
<dbReference type="InterPro" id="IPR033712">
    <property type="entry name" value="Pumilio_RNA-bd"/>
</dbReference>
<feature type="region of interest" description="Disordered" evidence="3">
    <location>
        <begin position="1"/>
        <end position="22"/>
    </location>
</feature>